<name>A0AAV0PTK9_9ROSI</name>
<dbReference type="AlphaFoldDB" id="A0AAV0PTK9"/>
<reference evidence="2" key="1">
    <citation type="submission" date="2022-08" db="EMBL/GenBank/DDBJ databases">
        <authorList>
            <person name="Gutierrez-Valencia J."/>
        </authorList>
    </citation>
    <scope>NUCLEOTIDE SEQUENCE</scope>
</reference>
<dbReference type="Gene3D" id="3.30.530.20">
    <property type="match status" value="1"/>
</dbReference>
<dbReference type="SMART" id="SM01037">
    <property type="entry name" value="Bet_v_1"/>
    <property type="match status" value="1"/>
</dbReference>
<evidence type="ECO:0000259" key="1">
    <source>
        <dbReference type="SMART" id="SM01037"/>
    </source>
</evidence>
<dbReference type="Pfam" id="PF00407">
    <property type="entry name" value="Bet_v_1"/>
    <property type="match status" value="1"/>
</dbReference>
<accession>A0AAV0PTK9</accession>
<dbReference type="EMBL" id="CAMGYJ010000009">
    <property type="protein sequence ID" value="CAI0474502.1"/>
    <property type="molecule type" value="Genomic_DNA"/>
</dbReference>
<dbReference type="SUPFAM" id="SSF55961">
    <property type="entry name" value="Bet v1-like"/>
    <property type="match status" value="1"/>
</dbReference>
<organism evidence="2 3">
    <name type="scientific">Linum tenue</name>
    <dbReference type="NCBI Taxonomy" id="586396"/>
    <lineage>
        <taxon>Eukaryota</taxon>
        <taxon>Viridiplantae</taxon>
        <taxon>Streptophyta</taxon>
        <taxon>Embryophyta</taxon>
        <taxon>Tracheophyta</taxon>
        <taxon>Spermatophyta</taxon>
        <taxon>Magnoliopsida</taxon>
        <taxon>eudicotyledons</taxon>
        <taxon>Gunneridae</taxon>
        <taxon>Pentapetalae</taxon>
        <taxon>rosids</taxon>
        <taxon>fabids</taxon>
        <taxon>Malpighiales</taxon>
        <taxon>Linaceae</taxon>
        <taxon>Linum</taxon>
    </lineage>
</organism>
<gene>
    <name evidence="2" type="ORF">LITE_LOCUS40065</name>
</gene>
<dbReference type="GO" id="GO:0006952">
    <property type="term" value="P:defense response"/>
    <property type="evidence" value="ECO:0007669"/>
    <property type="project" value="InterPro"/>
</dbReference>
<comment type="caution">
    <text evidence="2">The sequence shown here is derived from an EMBL/GenBank/DDBJ whole genome shotgun (WGS) entry which is preliminary data.</text>
</comment>
<proteinExistence type="predicted"/>
<evidence type="ECO:0000313" key="2">
    <source>
        <dbReference type="EMBL" id="CAI0474502.1"/>
    </source>
</evidence>
<protein>
    <recommendedName>
        <fullName evidence="1">Bet v I/Major latex protein domain-containing protein</fullName>
    </recommendedName>
</protein>
<dbReference type="CDD" id="cd07816">
    <property type="entry name" value="Bet_v1-like"/>
    <property type="match status" value="1"/>
</dbReference>
<dbReference type="InterPro" id="IPR023393">
    <property type="entry name" value="START-like_dom_sf"/>
</dbReference>
<evidence type="ECO:0000313" key="3">
    <source>
        <dbReference type="Proteomes" id="UP001154282"/>
    </source>
</evidence>
<dbReference type="InterPro" id="IPR051761">
    <property type="entry name" value="MLP-like_ligand-binding"/>
</dbReference>
<sequence length="202" mass="22981">MLAHSAPYLPFSPEVHPASLYKINTCFLTFFPPPTHTQVNRQQKLDIKEMSLLRGKLEACFGIRLAATQHHEIFSGRPHHVSNMAPTKIKNCALHGGDFGQKGALLNWDYIHDGAHKVAKEIVENIDDVNLSITFKVIEGDLTKEYKELKIVVKATPKSDNTSLIHWTLDYEKLNEDIAEPFSFMEFLVHLSKDIDVHHTKK</sequence>
<feature type="domain" description="Bet v I/Major latex protein" evidence="1">
    <location>
        <begin position="52"/>
        <end position="202"/>
    </location>
</feature>
<dbReference type="PANTHER" id="PTHR31907">
    <property type="entry name" value="MLP-LIKE PROTEIN 423"/>
    <property type="match status" value="1"/>
</dbReference>
<dbReference type="Proteomes" id="UP001154282">
    <property type="component" value="Unassembled WGS sequence"/>
</dbReference>
<keyword evidence="3" id="KW-1185">Reference proteome</keyword>
<dbReference type="InterPro" id="IPR000916">
    <property type="entry name" value="Bet_v_I/MLP"/>
</dbReference>